<dbReference type="InterPro" id="IPR050493">
    <property type="entry name" value="FAD-dep_Monooxygenase_BioMet"/>
</dbReference>
<comment type="similarity">
    <text evidence="2">Belongs to the paxM FAD-dependent monooxygenase family.</text>
</comment>
<reference evidence="8" key="1">
    <citation type="journal article" date="2023" name="Mol. Phylogenet. Evol.">
        <title>Genome-scale phylogeny and comparative genomics of the fungal order Sordariales.</title>
        <authorList>
            <person name="Hensen N."/>
            <person name="Bonometti L."/>
            <person name="Westerberg I."/>
            <person name="Brannstrom I.O."/>
            <person name="Guillou S."/>
            <person name="Cros-Aarteil S."/>
            <person name="Calhoun S."/>
            <person name="Haridas S."/>
            <person name="Kuo A."/>
            <person name="Mondo S."/>
            <person name="Pangilinan J."/>
            <person name="Riley R."/>
            <person name="LaButti K."/>
            <person name="Andreopoulos B."/>
            <person name="Lipzen A."/>
            <person name="Chen C."/>
            <person name="Yan M."/>
            <person name="Daum C."/>
            <person name="Ng V."/>
            <person name="Clum A."/>
            <person name="Steindorff A."/>
            <person name="Ohm R.A."/>
            <person name="Martin F."/>
            <person name="Silar P."/>
            <person name="Natvig D.O."/>
            <person name="Lalanne C."/>
            <person name="Gautier V."/>
            <person name="Ament-Velasquez S.L."/>
            <person name="Kruys A."/>
            <person name="Hutchinson M.I."/>
            <person name="Powell A.J."/>
            <person name="Barry K."/>
            <person name="Miller A.N."/>
            <person name="Grigoriev I.V."/>
            <person name="Debuchy R."/>
            <person name="Gladieux P."/>
            <person name="Hiltunen Thoren M."/>
            <person name="Johannesson H."/>
        </authorList>
    </citation>
    <scope>NUCLEOTIDE SEQUENCE</scope>
    <source>
        <strain evidence="8">CBS 508.74</strain>
    </source>
</reference>
<keyword evidence="9" id="KW-1185">Reference proteome</keyword>
<dbReference type="PRINTS" id="PR00420">
    <property type="entry name" value="RNGMNOXGNASE"/>
</dbReference>
<sequence>MGSVPTLPEAQTFFTVGDKHEFDPERWVSDGQEPRPKRDPETHVKVLIVGAGYAGLLAALECWRKGHDVVGILERSQGPNYSGDLIIIQPSALEVLRHWPQMRRELGEDKVTAGTYYYRHNGELISGPAEPSYNAAEYVAERASRPDTVGYIGAVQIRKKFYRMLLRQVARLGFRVDYGCRVQGYFEDEGAGIAGVTLTDGSIRTAHVVVAADGSRSRSELLIAGEHAVTRSSGMSVYRTAFPAHLAFADGMVRERWGGKHTYEFWLGSGMHIGLYFSPDLVAFGITPRDEYLDPDQVVVDQDSWDPNVDPDEVIAVMRRARSAMDKDDPDPDTWHPVIEALVRTAPRGNLIHWPLRWRDLRREWVSKGGRVVQIGDAAHSTIPSSAAGGTLALEDAITLASCLQLASAPGAAAGGALAGFGVPIGTKVYNLLRYERTSCTQKMAFVNAQVLGNTTDWDAIRKDPKRVHVRYPRWLFSHDPEGYVYEKYGQAFAHVVAGAEFRNTNIPPGHKFVHWNLEQIHKEMAAGKKVEDLLDGDWT</sequence>
<evidence type="ECO:0000256" key="6">
    <source>
        <dbReference type="ARBA" id="ARBA00023033"/>
    </source>
</evidence>
<evidence type="ECO:0000256" key="4">
    <source>
        <dbReference type="ARBA" id="ARBA00022827"/>
    </source>
</evidence>
<evidence type="ECO:0000256" key="2">
    <source>
        <dbReference type="ARBA" id="ARBA00007992"/>
    </source>
</evidence>
<reference evidence="8" key="2">
    <citation type="submission" date="2023-05" db="EMBL/GenBank/DDBJ databases">
        <authorList>
            <consortium name="Lawrence Berkeley National Laboratory"/>
            <person name="Steindorff A."/>
            <person name="Hensen N."/>
            <person name="Bonometti L."/>
            <person name="Westerberg I."/>
            <person name="Brannstrom I.O."/>
            <person name="Guillou S."/>
            <person name="Cros-Aarteil S."/>
            <person name="Calhoun S."/>
            <person name="Haridas S."/>
            <person name="Kuo A."/>
            <person name="Mondo S."/>
            <person name="Pangilinan J."/>
            <person name="Riley R."/>
            <person name="Labutti K."/>
            <person name="Andreopoulos B."/>
            <person name="Lipzen A."/>
            <person name="Chen C."/>
            <person name="Yanf M."/>
            <person name="Daum C."/>
            <person name="Ng V."/>
            <person name="Clum A."/>
            <person name="Ohm R."/>
            <person name="Martin F."/>
            <person name="Silar P."/>
            <person name="Natvig D."/>
            <person name="Lalanne C."/>
            <person name="Gautier V."/>
            <person name="Ament-Velasquez S.L."/>
            <person name="Kruys A."/>
            <person name="Hutchinson M.I."/>
            <person name="Powell A.J."/>
            <person name="Barry K."/>
            <person name="Miller A.N."/>
            <person name="Grigoriev I.V."/>
            <person name="Debuchy R."/>
            <person name="Gladieux P."/>
            <person name="Thoren M.H."/>
            <person name="Johannesson H."/>
        </authorList>
    </citation>
    <scope>NUCLEOTIDE SEQUENCE</scope>
    <source>
        <strain evidence="8">CBS 508.74</strain>
    </source>
</reference>
<dbReference type="Pfam" id="PF01494">
    <property type="entry name" value="FAD_binding_3"/>
    <property type="match status" value="1"/>
</dbReference>
<evidence type="ECO:0000256" key="5">
    <source>
        <dbReference type="ARBA" id="ARBA00023002"/>
    </source>
</evidence>
<proteinExistence type="inferred from homology"/>
<dbReference type="GO" id="GO:0071949">
    <property type="term" value="F:FAD binding"/>
    <property type="evidence" value="ECO:0007669"/>
    <property type="project" value="InterPro"/>
</dbReference>
<protein>
    <submittedName>
        <fullName evidence="8">Monooxygenase</fullName>
    </submittedName>
</protein>
<dbReference type="GeneID" id="89937165"/>
<dbReference type="Proteomes" id="UP001302812">
    <property type="component" value="Unassembled WGS sequence"/>
</dbReference>
<feature type="domain" description="FAD-binding" evidence="7">
    <location>
        <begin position="44"/>
        <end position="405"/>
    </location>
</feature>
<dbReference type="SUPFAM" id="SSF51905">
    <property type="entry name" value="FAD/NAD(P)-binding domain"/>
    <property type="match status" value="1"/>
</dbReference>
<comment type="cofactor">
    <cofactor evidence="1">
        <name>FAD</name>
        <dbReference type="ChEBI" id="CHEBI:57692"/>
    </cofactor>
</comment>
<keyword evidence="6 8" id="KW-0503">Monooxygenase</keyword>
<dbReference type="AlphaFoldDB" id="A0AAN6YT30"/>
<gene>
    <name evidence="8" type="ORF">N656DRAFT_752559</name>
</gene>
<evidence type="ECO:0000313" key="8">
    <source>
        <dbReference type="EMBL" id="KAK4113300.1"/>
    </source>
</evidence>
<dbReference type="RefSeq" id="XP_064670870.1">
    <property type="nucleotide sequence ID" value="XM_064813040.1"/>
</dbReference>
<name>A0AAN6YT30_9PEZI</name>
<dbReference type="PANTHER" id="PTHR13789">
    <property type="entry name" value="MONOOXYGENASE"/>
    <property type="match status" value="1"/>
</dbReference>
<dbReference type="Gene3D" id="3.50.50.60">
    <property type="entry name" value="FAD/NAD(P)-binding domain"/>
    <property type="match status" value="1"/>
</dbReference>
<dbReference type="PANTHER" id="PTHR13789:SF315">
    <property type="entry name" value="FAD-DEPENDENT MONOOXYGENASE MDPD"/>
    <property type="match status" value="1"/>
</dbReference>
<evidence type="ECO:0000313" key="9">
    <source>
        <dbReference type="Proteomes" id="UP001302812"/>
    </source>
</evidence>
<organism evidence="8 9">
    <name type="scientific">Canariomyces notabilis</name>
    <dbReference type="NCBI Taxonomy" id="2074819"/>
    <lineage>
        <taxon>Eukaryota</taxon>
        <taxon>Fungi</taxon>
        <taxon>Dikarya</taxon>
        <taxon>Ascomycota</taxon>
        <taxon>Pezizomycotina</taxon>
        <taxon>Sordariomycetes</taxon>
        <taxon>Sordariomycetidae</taxon>
        <taxon>Sordariales</taxon>
        <taxon>Chaetomiaceae</taxon>
        <taxon>Canariomyces</taxon>
    </lineage>
</organism>
<accession>A0AAN6YT30</accession>
<evidence type="ECO:0000259" key="7">
    <source>
        <dbReference type="Pfam" id="PF01494"/>
    </source>
</evidence>
<dbReference type="InterPro" id="IPR002938">
    <property type="entry name" value="FAD-bd"/>
</dbReference>
<comment type="caution">
    <text evidence="8">The sequence shown here is derived from an EMBL/GenBank/DDBJ whole genome shotgun (WGS) entry which is preliminary data.</text>
</comment>
<dbReference type="GO" id="GO:0004497">
    <property type="term" value="F:monooxygenase activity"/>
    <property type="evidence" value="ECO:0007669"/>
    <property type="project" value="UniProtKB-KW"/>
</dbReference>
<evidence type="ECO:0000256" key="3">
    <source>
        <dbReference type="ARBA" id="ARBA00022630"/>
    </source>
</evidence>
<keyword evidence="5" id="KW-0560">Oxidoreductase</keyword>
<dbReference type="InterPro" id="IPR036188">
    <property type="entry name" value="FAD/NAD-bd_sf"/>
</dbReference>
<dbReference type="EMBL" id="MU853340">
    <property type="protein sequence ID" value="KAK4113300.1"/>
    <property type="molecule type" value="Genomic_DNA"/>
</dbReference>
<keyword evidence="3" id="KW-0285">Flavoprotein</keyword>
<keyword evidence="4" id="KW-0274">FAD</keyword>
<evidence type="ECO:0000256" key="1">
    <source>
        <dbReference type="ARBA" id="ARBA00001974"/>
    </source>
</evidence>